<dbReference type="OMA" id="WESTMQS"/>
<dbReference type="EMBL" id="HG739086">
    <property type="protein sequence ID" value="CDO97965.1"/>
    <property type="molecule type" value="Genomic_DNA"/>
</dbReference>
<sequence length="203" mass="22113">MGKVQNQKLQDLWPQYNNGHLKNEGPWIIDEDHENCWINVDAASSSSSSLASSVIEASTISDGSCSSNDTRDDASSSATHSSSSNSSGALYDLSELMEQLPIKRGLSNFYRGKSESFTCLSRVTSIEDLAKKEAPCRRKHKGSKNFEGGLDAYRTFTLPKPIISKKTPRGSLSSSFLCRRGGFINGSSRPPQKPLKKSLGDGM</sequence>
<name>A0A068TNP9_COFCA</name>
<dbReference type="Proteomes" id="UP000295252">
    <property type="component" value="Chromosome VI"/>
</dbReference>
<keyword evidence="5" id="KW-1185">Reference proteome</keyword>
<dbReference type="OrthoDB" id="694201at2759"/>
<reference evidence="5" key="1">
    <citation type="journal article" date="2014" name="Science">
        <title>The coffee genome provides insight into the convergent evolution of caffeine biosynthesis.</title>
        <authorList>
            <person name="Denoeud F."/>
            <person name="Carretero-Paulet L."/>
            <person name="Dereeper A."/>
            <person name="Droc G."/>
            <person name="Guyot R."/>
            <person name="Pietrella M."/>
            <person name="Zheng C."/>
            <person name="Alberti A."/>
            <person name="Anthony F."/>
            <person name="Aprea G."/>
            <person name="Aury J.M."/>
            <person name="Bento P."/>
            <person name="Bernard M."/>
            <person name="Bocs S."/>
            <person name="Campa C."/>
            <person name="Cenci A."/>
            <person name="Combes M.C."/>
            <person name="Crouzillat D."/>
            <person name="Da Silva C."/>
            <person name="Daddiego L."/>
            <person name="De Bellis F."/>
            <person name="Dussert S."/>
            <person name="Garsmeur O."/>
            <person name="Gayraud T."/>
            <person name="Guignon V."/>
            <person name="Jahn K."/>
            <person name="Jamilloux V."/>
            <person name="Joet T."/>
            <person name="Labadie K."/>
            <person name="Lan T."/>
            <person name="Leclercq J."/>
            <person name="Lepelley M."/>
            <person name="Leroy T."/>
            <person name="Li L.T."/>
            <person name="Librado P."/>
            <person name="Lopez L."/>
            <person name="Munoz A."/>
            <person name="Noel B."/>
            <person name="Pallavicini A."/>
            <person name="Perrotta G."/>
            <person name="Poncet V."/>
            <person name="Pot D."/>
            <person name="Priyono X."/>
            <person name="Rigoreau M."/>
            <person name="Rouard M."/>
            <person name="Rozas J."/>
            <person name="Tranchant-Dubreuil C."/>
            <person name="VanBuren R."/>
            <person name="Zhang Q."/>
            <person name="Andrade A.C."/>
            <person name="Argout X."/>
            <person name="Bertrand B."/>
            <person name="de Kochko A."/>
            <person name="Graziosi G."/>
            <person name="Henry R.J."/>
            <person name="Jayarama X."/>
            <person name="Ming R."/>
            <person name="Nagai C."/>
            <person name="Rounsley S."/>
            <person name="Sankoff D."/>
            <person name="Giuliano G."/>
            <person name="Albert V.A."/>
            <person name="Wincker P."/>
            <person name="Lashermes P."/>
        </authorList>
    </citation>
    <scope>NUCLEOTIDE SEQUENCE [LARGE SCALE GENOMIC DNA]</scope>
    <source>
        <strain evidence="5">cv. DH200-94</strain>
    </source>
</reference>
<dbReference type="InterPro" id="IPR051992">
    <property type="entry name" value="OxStress_Response_Reg"/>
</dbReference>
<evidence type="ECO:0000256" key="2">
    <source>
        <dbReference type="ARBA" id="ARBA00023242"/>
    </source>
</evidence>
<comment type="subcellular location">
    <subcellularLocation>
        <location evidence="1">Nucleus</location>
    </subcellularLocation>
</comment>
<evidence type="ECO:0008006" key="6">
    <source>
        <dbReference type="Google" id="ProtNLM"/>
    </source>
</evidence>
<evidence type="ECO:0000256" key="3">
    <source>
        <dbReference type="SAM" id="MobiDB-lite"/>
    </source>
</evidence>
<dbReference type="GO" id="GO:0005634">
    <property type="term" value="C:nucleus"/>
    <property type="evidence" value="ECO:0007669"/>
    <property type="project" value="UniProtKB-SubCell"/>
</dbReference>
<keyword evidence="2" id="KW-0539">Nucleus</keyword>
<dbReference type="PANTHER" id="PTHR33172:SF29">
    <property type="entry name" value="OS06G0559400 PROTEIN"/>
    <property type="match status" value="1"/>
</dbReference>
<dbReference type="STRING" id="49390.A0A068TNP9"/>
<dbReference type="InParanoid" id="A0A068TNP9"/>
<dbReference type="GO" id="GO:0006950">
    <property type="term" value="P:response to stress"/>
    <property type="evidence" value="ECO:0007669"/>
    <property type="project" value="UniProtKB-ARBA"/>
</dbReference>
<feature type="compositionally biased region" description="Low complexity" evidence="3">
    <location>
        <begin position="75"/>
        <end position="87"/>
    </location>
</feature>
<protein>
    <recommendedName>
        <fullName evidence="6">Oxidative stress 3</fullName>
    </recommendedName>
</protein>
<proteinExistence type="predicted"/>
<dbReference type="Gramene" id="CDO97965">
    <property type="protein sequence ID" value="CDO97965"/>
    <property type="gene ID" value="GSCOC_T00021918001"/>
</dbReference>
<feature type="region of interest" description="Disordered" evidence="3">
    <location>
        <begin position="181"/>
        <end position="203"/>
    </location>
</feature>
<accession>A0A068TNP9</accession>
<evidence type="ECO:0000313" key="4">
    <source>
        <dbReference type="EMBL" id="CDO97965.1"/>
    </source>
</evidence>
<feature type="region of interest" description="Disordered" evidence="3">
    <location>
        <begin position="60"/>
        <end position="88"/>
    </location>
</feature>
<evidence type="ECO:0000313" key="5">
    <source>
        <dbReference type="Proteomes" id="UP000295252"/>
    </source>
</evidence>
<dbReference type="AlphaFoldDB" id="A0A068TNP9"/>
<organism evidence="4 5">
    <name type="scientific">Coffea canephora</name>
    <name type="common">Robusta coffee</name>
    <dbReference type="NCBI Taxonomy" id="49390"/>
    <lineage>
        <taxon>Eukaryota</taxon>
        <taxon>Viridiplantae</taxon>
        <taxon>Streptophyta</taxon>
        <taxon>Embryophyta</taxon>
        <taxon>Tracheophyta</taxon>
        <taxon>Spermatophyta</taxon>
        <taxon>Magnoliopsida</taxon>
        <taxon>eudicotyledons</taxon>
        <taxon>Gunneridae</taxon>
        <taxon>Pentapetalae</taxon>
        <taxon>asterids</taxon>
        <taxon>lamiids</taxon>
        <taxon>Gentianales</taxon>
        <taxon>Rubiaceae</taxon>
        <taxon>Ixoroideae</taxon>
        <taxon>Gardenieae complex</taxon>
        <taxon>Bertiereae - Coffeeae clade</taxon>
        <taxon>Coffeeae</taxon>
        <taxon>Coffea</taxon>
    </lineage>
</organism>
<gene>
    <name evidence="4" type="ORF">GSCOC_T00021918001</name>
</gene>
<evidence type="ECO:0000256" key="1">
    <source>
        <dbReference type="ARBA" id="ARBA00004123"/>
    </source>
</evidence>
<dbReference type="PhylomeDB" id="A0A068TNP9"/>
<dbReference type="PANTHER" id="PTHR33172">
    <property type="entry name" value="OS08G0516900 PROTEIN"/>
    <property type="match status" value="1"/>
</dbReference>